<evidence type="ECO:0000313" key="6">
    <source>
        <dbReference type="EMBL" id="OGB74059.1"/>
    </source>
</evidence>
<dbReference type="Pfam" id="PF01327">
    <property type="entry name" value="Pep_deformylase"/>
    <property type="match status" value="1"/>
</dbReference>
<feature type="binding site" evidence="5">
    <location>
        <position position="99"/>
    </location>
    <ligand>
        <name>Fe cation</name>
        <dbReference type="ChEBI" id="CHEBI:24875"/>
    </ligand>
</feature>
<keyword evidence="2 5" id="KW-0479">Metal-binding</keyword>
<dbReference type="Gene3D" id="3.90.45.10">
    <property type="entry name" value="Peptide deformylase"/>
    <property type="match status" value="1"/>
</dbReference>
<evidence type="ECO:0000256" key="1">
    <source>
        <dbReference type="ARBA" id="ARBA00010759"/>
    </source>
</evidence>
<sequence length="164" mass="18609">MKRKVVLYNNPLLLKKSAPVREVNAAIQKLAHNLIDTMRANNGVGLSAPQIGMLKRIIAYEYKRPKGSKDITPNVPLRVLINPEIIKLSKKTKVDEEGCLSFPDLFGQVKRSTGIRVRALNSKGKLIEFDAKDFEARIIQHEVDHLDGILFIQKLTDNKLYTYK</sequence>
<evidence type="ECO:0000256" key="3">
    <source>
        <dbReference type="ARBA" id="ARBA00022801"/>
    </source>
</evidence>
<dbReference type="NCBIfam" id="NF001159">
    <property type="entry name" value="PRK00150.1-3"/>
    <property type="match status" value="1"/>
</dbReference>
<reference evidence="6 7" key="1">
    <citation type="journal article" date="2016" name="Nat. Commun.">
        <title>Thousands of microbial genomes shed light on interconnected biogeochemical processes in an aquifer system.</title>
        <authorList>
            <person name="Anantharaman K."/>
            <person name="Brown C.T."/>
            <person name="Hug L.A."/>
            <person name="Sharon I."/>
            <person name="Castelle C.J."/>
            <person name="Probst A.J."/>
            <person name="Thomas B.C."/>
            <person name="Singh A."/>
            <person name="Wilkins M.J."/>
            <person name="Karaoz U."/>
            <person name="Brodie E.L."/>
            <person name="Williams K.H."/>
            <person name="Hubbard S.S."/>
            <person name="Banfield J.F."/>
        </authorList>
    </citation>
    <scope>NUCLEOTIDE SEQUENCE [LARGE SCALE GENOMIC DNA]</scope>
</reference>
<keyword evidence="5" id="KW-0408">Iron</keyword>
<comment type="function">
    <text evidence="5">Removes the formyl group from the N-terminal Met of newly synthesized proteins. Requires at least a dipeptide for an efficient rate of reaction. N-terminal L-methionine is a prerequisite for activity but the enzyme has broad specificity at other positions.</text>
</comment>
<evidence type="ECO:0000256" key="5">
    <source>
        <dbReference type="HAMAP-Rule" id="MF_00163"/>
    </source>
</evidence>
<dbReference type="GO" id="GO:0046872">
    <property type="term" value="F:metal ion binding"/>
    <property type="evidence" value="ECO:0007669"/>
    <property type="project" value="UniProtKB-KW"/>
</dbReference>
<dbReference type="FunFam" id="3.90.45.10:FF:000003">
    <property type="entry name" value="Peptide deformylase"/>
    <property type="match status" value="1"/>
</dbReference>
<comment type="cofactor">
    <cofactor evidence="5">
        <name>Fe(2+)</name>
        <dbReference type="ChEBI" id="CHEBI:29033"/>
    </cofactor>
    <text evidence="5">Binds 1 Fe(2+) ion.</text>
</comment>
<dbReference type="AlphaFoldDB" id="A0A1F4NRH0"/>
<dbReference type="GO" id="GO:0006412">
    <property type="term" value="P:translation"/>
    <property type="evidence" value="ECO:0007669"/>
    <property type="project" value="UniProtKB-UniRule"/>
</dbReference>
<feature type="binding site" evidence="5">
    <location>
        <position position="141"/>
    </location>
    <ligand>
        <name>Fe cation</name>
        <dbReference type="ChEBI" id="CHEBI:24875"/>
    </ligand>
</feature>
<comment type="similarity">
    <text evidence="1 5">Belongs to the polypeptide deformylase family.</text>
</comment>
<dbReference type="PANTHER" id="PTHR10458">
    <property type="entry name" value="PEPTIDE DEFORMYLASE"/>
    <property type="match status" value="1"/>
</dbReference>
<evidence type="ECO:0000256" key="4">
    <source>
        <dbReference type="ARBA" id="ARBA00022917"/>
    </source>
</evidence>
<feature type="active site" evidence="5">
    <location>
        <position position="142"/>
    </location>
</feature>
<dbReference type="InterPro" id="IPR023635">
    <property type="entry name" value="Peptide_deformylase"/>
</dbReference>
<dbReference type="Proteomes" id="UP000176651">
    <property type="component" value="Unassembled WGS sequence"/>
</dbReference>
<keyword evidence="3 5" id="KW-0378">Hydrolase</keyword>
<dbReference type="HAMAP" id="MF_00163">
    <property type="entry name" value="Pep_deformylase"/>
    <property type="match status" value="1"/>
</dbReference>
<accession>A0A1F4NRH0</accession>
<organism evidence="6 7">
    <name type="scientific">candidate division Kazan bacterium RBG_13_50_9</name>
    <dbReference type="NCBI Taxonomy" id="1798535"/>
    <lineage>
        <taxon>Bacteria</taxon>
        <taxon>Bacteria division Kazan-3B-28</taxon>
    </lineage>
</organism>
<keyword evidence="4 5" id="KW-0648">Protein biosynthesis</keyword>
<dbReference type="PANTHER" id="PTHR10458:SF22">
    <property type="entry name" value="PEPTIDE DEFORMYLASE"/>
    <property type="match status" value="1"/>
</dbReference>
<evidence type="ECO:0000313" key="7">
    <source>
        <dbReference type="Proteomes" id="UP000176651"/>
    </source>
</evidence>
<dbReference type="STRING" id="1798535.A2V68_02395"/>
<name>A0A1F4NRH0_UNCK3</name>
<comment type="catalytic activity">
    <reaction evidence="5">
        <text>N-terminal N-formyl-L-methionyl-[peptide] + H2O = N-terminal L-methionyl-[peptide] + formate</text>
        <dbReference type="Rhea" id="RHEA:24420"/>
        <dbReference type="Rhea" id="RHEA-COMP:10639"/>
        <dbReference type="Rhea" id="RHEA-COMP:10640"/>
        <dbReference type="ChEBI" id="CHEBI:15377"/>
        <dbReference type="ChEBI" id="CHEBI:15740"/>
        <dbReference type="ChEBI" id="CHEBI:49298"/>
        <dbReference type="ChEBI" id="CHEBI:64731"/>
        <dbReference type="EC" id="3.5.1.88"/>
    </reaction>
</comment>
<comment type="caution">
    <text evidence="6">The sequence shown here is derived from an EMBL/GenBank/DDBJ whole genome shotgun (WGS) entry which is preliminary data.</text>
</comment>
<dbReference type="InterPro" id="IPR036821">
    <property type="entry name" value="Peptide_deformylase_sf"/>
</dbReference>
<dbReference type="NCBIfam" id="TIGR00079">
    <property type="entry name" value="pept_deformyl"/>
    <property type="match status" value="1"/>
</dbReference>
<protein>
    <recommendedName>
        <fullName evidence="5">Peptide deformylase</fullName>
        <shortName evidence="5">PDF</shortName>
        <ecNumber evidence="5">3.5.1.88</ecNumber>
    </recommendedName>
    <alternativeName>
        <fullName evidence="5">Polypeptide deformylase</fullName>
    </alternativeName>
</protein>
<dbReference type="EMBL" id="META01000005">
    <property type="protein sequence ID" value="OGB74059.1"/>
    <property type="molecule type" value="Genomic_DNA"/>
</dbReference>
<dbReference type="EC" id="3.5.1.88" evidence="5"/>
<dbReference type="CDD" id="cd00487">
    <property type="entry name" value="Pep_deformylase"/>
    <property type="match status" value="1"/>
</dbReference>
<feature type="binding site" evidence="5">
    <location>
        <position position="145"/>
    </location>
    <ligand>
        <name>Fe cation</name>
        <dbReference type="ChEBI" id="CHEBI:24875"/>
    </ligand>
</feature>
<dbReference type="GO" id="GO:0042586">
    <property type="term" value="F:peptide deformylase activity"/>
    <property type="evidence" value="ECO:0007669"/>
    <property type="project" value="UniProtKB-UniRule"/>
</dbReference>
<gene>
    <name evidence="5" type="primary">def</name>
    <name evidence="6" type="ORF">A2V68_02395</name>
</gene>
<dbReference type="SUPFAM" id="SSF56420">
    <property type="entry name" value="Peptide deformylase"/>
    <property type="match status" value="1"/>
</dbReference>
<proteinExistence type="inferred from homology"/>
<dbReference type="PRINTS" id="PR01576">
    <property type="entry name" value="PDEFORMYLASE"/>
</dbReference>
<dbReference type="PIRSF" id="PIRSF004749">
    <property type="entry name" value="Pep_def"/>
    <property type="match status" value="1"/>
</dbReference>
<evidence type="ECO:0000256" key="2">
    <source>
        <dbReference type="ARBA" id="ARBA00022723"/>
    </source>
</evidence>